<dbReference type="GO" id="GO:0004747">
    <property type="term" value="F:ribokinase activity"/>
    <property type="evidence" value="ECO:0007669"/>
    <property type="project" value="UniProtKB-UniRule"/>
</dbReference>
<dbReference type="HAMAP" id="MF_01987">
    <property type="entry name" value="Ribokinase"/>
    <property type="match status" value="1"/>
</dbReference>
<feature type="binding site" evidence="9">
    <location>
        <position position="316"/>
    </location>
    <ligand>
        <name>K(+)</name>
        <dbReference type="ChEBI" id="CHEBI:29103"/>
    </ligand>
</feature>
<dbReference type="GeneID" id="19300454"/>
<dbReference type="HOGENOM" id="CLU_027634_2_1_1"/>
<feature type="binding site" evidence="9">
    <location>
        <begin position="240"/>
        <end position="245"/>
    </location>
    <ligand>
        <name>ATP</name>
        <dbReference type="ChEBI" id="CHEBI:30616"/>
    </ligand>
</feature>
<keyword evidence="2 9" id="KW-0479">Metal-binding</keyword>
<comment type="activity regulation">
    <text evidence="9">Activated by a monovalent cation that binds near, but not in, the active site. The most likely occupant of the site in vivo is potassium. Ion binding induces a conformational change that may alter substrate affinity.</text>
</comment>
<feature type="binding site" evidence="9">
    <location>
        <position position="136"/>
    </location>
    <ligand>
        <name>substrate</name>
    </ligand>
</feature>
<keyword evidence="3 9" id="KW-0547">Nucleotide-binding</keyword>
<dbReference type="InterPro" id="IPR011611">
    <property type="entry name" value="PfkB_dom"/>
</dbReference>
<keyword evidence="9" id="KW-0963">Cytoplasm</keyword>
<dbReference type="UniPathway" id="UPA00916">
    <property type="reaction ID" value="UER00889"/>
</dbReference>
<name>S7R927_GLOTA</name>
<comment type="pathway">
    <text evidence="9">Carbohydrate metabolism; D-ribose degradation; D-ribose 5-phosphate from beta-D-ribopyranose: step 2/2.</text>
</comment>
<comment type="subcellular location">
    <subcellularLocation>
        <location evidence="9">Cytoplasm</location>
    </subcellularLocation>
    <subcellularLocation>
        <location evidence="9">Nucleus</location>
    </subcellularLocation>
</comment>
<comment type="caution">
    <text evidence="9">Lacks conserved residue(s) required for the propagation of feature annotation.</text>
</comment>
<comment type="similarity">
    <text evidence="9">Belongs to the carbohydrate kinase PfkB family. Ribokinase subfamily.</text>
</comment>
<dbReference type="KEGG" id="gtr:GLOTRDRAFT_118199"/>
<dbReference type="GO" id="GO:0005634">
    <property type="term" value="C:nucleus"/>
    <property type="evidence" value="ECO:0007669"/>
    <property type="project" value="UniProtKB-SubCell"/>
</dbReference>
<comment type="subunit">
    <text evidence="9">Homodimer.</text>
</comment>
<evidence type="ECO:0000256" key="7">
    <source>
        <dbReference type="ARBA" id="ARBA00022958"/>
    </source>
</evidence>
<keyword evidence="8 9" id="KW-0119">Carbohydrate metabolism</keyword>
<keyword evidence="9" id="KW-0539">Nucleus</keyword>
<dbReference type="InterPro" id="IPR011877">
    <property type="entry name" value="Ribokinase"/>
</dbReference>
<evidence type="ECO:0000259" key="10">
    <source>
        <dbReference type="Pfam" id="PF00294"/>
    </source>
</evidence>
<dbReference type="EC" id="2.7.1.15" evidence="9"/>
<feature type="binding site" evidence="9">
    <location>
        <position position="321"/>
    </location>
    <ligand>
        <name>K(+)</name>
        <dbReference type="ChEBI" id="CHEBI:29103"/>
    </ligand>
</feature>
<gene>
    <name evidence="11" type="ORF">GLOTRDRAFT_118199</name>
</gene>
<feature type="binding site" evidence="9">
    <location>
        <begin position="11"/>
        <end position="13"/>
    </location>
    <ligand>
        <name>substrate</name>
    </ligand>
</feature>
<keyword evidence="6 9" id="KW-0460">Magnesium</keyword>
<feature type="binding site" evidence="9">
    <location>
        <position position="276"/>
    </location>
    <ligand>
        <name>substrate</name>
    </ligand>
</feature>
<proteinExistence type="inferred from homology"/>
<evidence type="ECO:0000256" key="4">
    <source>
        <dbReference type="ARBA" id="ARBA00022777"/>
    </source>
</evidence>
<sequence length="343" mass="36623">MSRCLVRGSINIDEFFHVRDIVRAGETTSSTGIERRAGGKGANQAVAVARAGGPVELIGAVGEDGRWVRDQLNEFGVNVDEVAFTDEPTGRAVIQLAESGENCIILFKGANYADVPSRTTLHSLGKPISHLLVQNEIPLSSTLSYLSLAHSEGVSTVFNPSPMPTPAELRAFPWTHVSWLLLNEGEAADLLTALGAPHVTPFEETKEGLPSTPSLLTSYSVVARLSRHPAFSRSVNIVCTLGSAGVLALLPALLNPIYVPAAKLEGSVRDTTGAGDCFTGYLVAELMRQKLATGVELHEAKMTEILRIAVQAAGICVERRGAMESIPTRAEVLERLQSESVEC</sequence>
<dbReference type="GO" id="GO:0005737">
    <property type="term" value="C:cytoplasm"/>
    <property type="evidence" value="ECO:0007669"/>
    <property type="project" value="UniProtKB-SubCell"/>
</dbReference>
<dbReference type="Gene3D" id="3.40.1190.20">
    <property type="match status" value="1"/>
</dbReference>
<evidence type="ECO:0000313" key="11">
    <source>
        <dbReference type="EMBL" id="EPQ50805.1"/>
    </source>
</evidence>
<dbReference type="GO" id="GO:0005524">
    <property type="term" value="F:ATP binding"/>
    <property type="evidence" value="ECO:0007669"/>
    <property type="project" value="UniProtKB-UniRule"/>
</dbReference>
<feature type="binding site" evidence="9">
    <location>
        <position position="319"/>
    </location>
    <ligand>
        <name>K(+)</name>
        <dbReference type="ChEBI" id="CHEBI:29103"/>
    </ligand>
</feature>
<reference evidence="11 12" key="1">
    <citation type="journal article" date="2012" name="Science">
        <title>The Paleozoic origin of enzymatic lignin decomposition reconstructed from 31 fungal genomes.</title>
        <authorList>
            <person name="Floudas D."/>
            <person name="Binder M."/>
            <person name="Riley R."/>
            <person name="Barry K."/>
            <person name="Blanchette R.A."/>
            <person name="Henrissat B."/>
            <person name="Martinez A.T."/>
            <person name="Otillar R."/>
            <person name="Spatafora J.W."/>
            <person name="Yadav J.S."/>
            <person name="Aerts A."/>
            <person name="Benoit I."/>
            <person name="Boyd A."/>
            <person name="Carlson A."/>
            <person name="Copeland A."/>
            <person name="Coutinho P.M."/>
            <person name="de Vries R.P."/>
            <person name="Ferreira P."/>
            <person name="Findley K."/>
            <person name="Foster B."/>
            <person name="Gaskell J."/>
            <person name="Glotzer D."/>
            <person name="Gorecki P."/>
            <person name="Heitman J."/>
            <person name="Hesse C."/>
            <person name="Hori C."/>
            <person name="Igarashi K."/>
            <person name="Jurgens J.A."/>
            <person name="Kallen N."/>
            <person name="Kersten P."/>
            <person name="Kohler A."/>
            <person name="Kuees U."/>
            <person name="Kumar T.K.A."/>
            <person name="Kuo A."/>
            <person name="LaButti K."/>
            <person name="Larrondo L.F."/>
            <person name="Lindquist E."/>
            <person name="Ling A."/>
            <person name="Lombard V."/>
            <person name="Lucas S."/>
            <person name="Lundell T."/>
            <person name="Martin R."/>
            <person name="McLaughlin D.J."/>
            <person name="Morgenstern I."/>
            <person name="Morin E."/>
            <person name="Murat C."/>
            <person name="Nagy L.G."/>
            <person name="Nolan M."/>
            <person name="Ohm R.A."/>
            <person name="Patyshakuliyeva A."/>
            <person name="Rokas A."/>
            <person name="Ruiz-Duenas F.J."/>
            <person name="Sabat G."/>
            <person name="Salamov A."/>
            <person name="Samejima M."/>
            <person name="Schmutz J."/>
            <person name="Slot J.C."/>
            <person name="St John F."/>
            <person name="Stenlid J."/>
            <person name="Sun H."/>
            <person name="Sun S."/>
            <person name="Syed K."/>
            <person name="Tsang A."/>
            <person name="Wiebenga A."/>
            <person name="Young D."/>
            <person name="Pisabarro A."/>
            <person name="Eastwood D.C."/>
            <person name="Martin F."/>
            <person name="Cullen D."/>
            <person name="Grigoriev I.V."/>
            <person name="Hibbett D.S."/>
        </authorList>
    </citation>
    <scope>NUCLEOTIDE SEQUENCE [LARGE SCALE GENOMIC DNA]</scope>
    <source>
        <strain evidence="11 12">ATCC 11539</strain>
    </source>
</reference>
<feature type="binding site" evidence="9">
    <location>
        <begin position="39"/>
        <end position="43"/>
    </location>
    <ligand>
        <name>substrate</name>
    </ligand>
</feature>
<evidence type="ECO:0000256" key="2">
    <source>
        <dbReference type="ARBA" id="ARBA00022723"/>
    </source>
</evidence>
<feature type="binding site" evidence="9">
    <location>
        <position position="183"/>
    </location>
    <ligand>
        <name>ATP</name>
        <dbReference type="ChEBI" id="CHEBI:30616"/>
    </ligand>
</feature>
<feature type="binding site" evidence="9">
    <location>
        <position position="270"/>
    </location>
    <ligand>
        <name>K(+)</name>
        <dbReference type="ChEBI" id="CHEBI:29103"/>
    </ligand>
</feature>
<comment type="cofactor">
    <cofactor evidence="9">
        <name>Mg(2+)</name>
        <dbReference type="ChEBI" id="CHEBI:18420"/>
    </cofactor>
    <text evidence="9">Requires a divalent cation, most likely magnesium in vivo, as an electrophilic catalyst to aid phosphoryl group transfer. It is the chelate of the metal and the nucleotide that is the actual substrate.</text>
</comment>
<keyword evidence="4 9" id="KW-0418">Kinase</keyword>
<keyword evidence="5 9" id="KW-0067">ATP-binding</keyword>
<dbReference type="Proteomes" id="UP000030669">
    <property type="component" value="Unassembled WGS sequence"/>
</dbReference>
<dbReference type="PANTHER" id="PTHR10584">
    <property type="entry name" value="SUGAR KINASE"/>
    <property type="match status" value="1"/>
</dbReference>
<dbReference type="AlphaFoldDB" id="S7R927"/>
<keyword evidence="12" id="KW-1185">Reference proteome</keyword>
<keyword evidence="7 9" id="KW-0630">Potassium</keyword>
<feature type="domain" description="Carbohydrate kinase PfkB" evidence="10">
    <location>
        <begin position="2"/>
        <end position="329"/>
    </location>
</feature>
<dbReference type="RefSeq" id="XP_007870701.1">
    <property type="nucleotide sequence ID" value="XM_007872510.1"/>
</dbReference>
<dbReference type="SUPFAM" id="SSF53613">
    <property type="entry name" value="Ribokinase-like"/>
    <property type="match status" value="1"/>
</dbReference>
<feature type="binding site" evidence="9">
    <location>
        <position position="325"/>
    </location>
    <ligand>
        <name>K(+)</name>
        <dbReference type="ChEBI" id="CHEBI:29103"/>
    </ligand>
</feature>
<dbReference type="InterPro" id="IPR002139">
    <property type="entry name" value="Ribo/fructo_kinase"/>
</dbReference>
<evidence type="ECO:0000256" key="6">
    <source>
        <dbReference type="ARBA" id="ARBA00022842"/>
    </source>
</evidence>
<feature type="binding site" evidence="9">
    <location>
        <begin position="275"/>
        <end position="276"/>
    </location>
    <ligand>
        <name>ATP</name>
        <dbReference type="ChEBI" id="CHEBI:30616"/>
    </ligand>
</feature>
<dbReference type="GO" id="GO:0046872">
    <property type="term" value="F:metal ion binding"/>
    <property type="evidence" value="ECO:0007669"/>
    <property type="project" value="UniProtKB-KW"/>
</dbReference>
<dbReference type="STRING" id="670483.S7R927"/>
<dbReference type="CDD" id="cd01174">
    <property type="entry name" value="ribokinase"/>
    <property type="match status" value="1"/>
</dbReference>
<dbReference type="PRINTS" id="PR00990">
    <property type="entry name" value="RIBOKINASE"/>
</dbReference>
<protein>
    <recommendedName>
        <fullName evidence="9">Ribokinase</fullName>
        <shortName evidence="9">RK</shortName>
        <ecNumber evidence="9">2.7.1.15</ecNumber>
    </recommendedName>
</protein>
<keyword evidence="1 9" id="KW-0808">Transferase</keyword>
<dbReference type="eggNOG" id="KOG2855">
    <property type="taxonomic scope" value="Eukaryota"/>
</dbReference>
<dbReference type="OrthoDB" id="415590at2759"/>
<dbReference type="EMBL" id="KB469313">
    <property type="protein sequence ID" value="EPQ50805.1"/>
    <property type="molecule type" value="Genomic_DNA"/>
</dbReference>
<dbReference type="OMA" id="DIVLIQQ"/>
<accession>S7R927</accession>
<comment type="catalytic activity">
    <reaction evidence="9">
        <text>D-ribose + ATP = D-ribose 5-phosphate + ADP + H(+)</text>
        <dbReference type="Rhea" id="RHEA:13697"/>
        <dbReference type="ChEBI" id="CHEBI:15378"/>
        <dbReference type="ChEBI" id="CHEBI:30616"/>
        <dbReference type="ChEBI" id="CHEBI:47013"/>
        <dbReference type="ChEBI" id="CHEBI:78346"/>
        <dbReference type="ChEBI" id="CHEBI:456216"/>
        <dbReference type="EC" id="2.7.1.15"/>
    </reaction>
</comment>
<dbReference type="InterPro" id="IPR029056">
    <property type="entry name" value="Ribokinase-like"/>
</dbReference>
<evidence type="ECO:0000256" key="1">
    <source>
        <dbReference type="ARBA" id="ARBA00022679"/>
    </source>
</evidence>
<dbReference type="PANTHER" id="PTHR10584:SF166">
    <property type="entry name" value="RIBOKINASE"/>
    <property type="match status" value="1"/>
</dbReference>
<feature type="active site" description="Proton acceptor" evidence="9">
    <location>
        <position position="276"/>
    </location>
</feature>
<evidence type="ECO:0000256" key="3">
    <source>
        <dbReference type="ARBA" id="ARBA00022741"/>
    </source>
</evidence>
<dbReference type="GO" id="GO:0019303">
    <property type="term" value="P:D-ribose catabolic process"/>
    <property type="evidence" value="ECO:0007669"/>
    <property type="project" value="UniProtKB-UniRule"/>
</dbReference>
<evidence type="ECO:0000256" key="8">
    <source>
        <dbReference type="ARBA" id="ARBA00023277"/>
    </source>
</evidence>
<evidence type="ECO:0000256" key="9">
    <source>
        <dbReference type="HAMAP-Rule" id="MF_03215"/>
    </source>
</evidence>
<evidence type="ECO:0000256" key="5">
    <source>
        <dbReference type="ARBA" id="ARBA00022840"/>
    </source>
</evidence>
<feature type="binding site" evidence="9">
    <location>
        <position position="272"/>
    </location>
    <ligand>
        <name>K(+)</name>
        <dbReference type="ChEBI" id="CHEBI:29103"/>
    </ligand>
</feature>
<evidence type="ECO:0000313" key="12">
    <source>
        <dbReference type="Proteomes" id="UP000030669"/>
    </source>
</evidence>
<organism evidence="11 12">
    <name type="scientific">Gloeophyllum trabeum (strain ATCC 11539 / FP-39264 / Madison 617)</name>
    <name type="common">Brown rot fungus</name>
    <dbReference type="NCBI Taxonomy" id="670483"/>
    <lineage>
        <taxon>Eukaryota</taxon>
        <taxon>Fungi</taxon>
        <taxon>Dikarya</taxon>
        <taxon>Basidiomycota</taxon>
        <taxon>Agaricomycotina</taxon>
        <taxon>Agaricomycetes</taxon>
        <taxon>Gloeophyllales</taxon>
        <taxon>Gloeophyllaceae</taxon>
        <taxon>Gloeophyllum</taxon>
    </lineage>
</organism>
<dbReference type="Pfam" id="PF00294">
    <property type="entry name" value="PfkB"/>
    <property type="match status" value="1"/>
</dbReference>
<comment type="function">
    <text evidence="9">Catalyzes the phosphorylation of ribose at O-5 in a reaction requiring ATP and magnesium. The resulting D-ribose-5-phosphate can then be used either for sythesis of nucleotides, histidine, and tryptophan, or as a component of the pentose phosphate pathway.</text>
</comment>